<protein>
    <submittedName>
        <fullName evidence="1">Uncharacterized protein</fullName>
    </submittedName>
</protein>
<dbReference type="Proteomes" id="UP001172082">
    <property type="component" value="Unassembled WGS sequence"/>
</dbReference>
<proteinExistence type="predicted"/>
<gene>
    <name evidence="1" type="ORF">QQ008_01645</name>
</gene>
<evidence type="ECO:0000313" key="2">
    <source>
        <dbReference type="Proteomes" id="UP001172082"/>
    </source>
</evidence>
<comment type="caution">
    <text evidence="1">The sequence shown here is derived from an EMBL/GenBank/DDBJ whole genome shotgun (WGS) entry which is preliminary data.</text>
</comment>
<dbReference type="RefSeq" id="WP_346750061.1">
    <property type="nucleotide sequence ID" value="NZ_JAUJEA010000001.1"/>
</dbReference>
<evidence type="ECO:0000313" key="1">
    <source>
        <dbReference type="EMBL" id="MDN5200034.1"/>
    </source>
</evidence>
<dbReference type="EMBL" id="JAUJEA010000001">
    <property type="protein sequence ID" value="MDN5200034.1"/>
    <property type="molecule type" value="Genomic_DNA"/>
</dbReference>
<name>A0ABT8KH41_9BACT</name>
<keyword evidence="2" id="KW-1185">Reference proteome</keyword>
<sequence length="115" mass="13943">MNISSKNINDFEKMKVTWTNKGPVSEVSAAQERERRLKEIELRHLQKLYDLDQNYYHNLQLQKLSIKERLRQRLTEHARTMLVARLREVEDEIIDYFPDDSKLRKVEEEMKLLRA</sequence>
<reference evidence="1" key="1">
    <citation type="submission" date="2023-06" db="EMBL/GenBank/DDBJ databases">
        <title>Genomic of Parafulvivirga corallium.</title>
        <authorList>
            <person name="Wang G."/>
        </authorList>
    </citation>
    <scope>NUCLEOTIDE SEQUENCE</scope>
    <source>
        <strain evidence="1">BMA10</strain>
    </source>
</reference>
<organism evidence="1 2">
    <name type="scientific">Splendidivirga corallicola</name>
    <dbReference type="NCBI Taxonomy" id="3051826"/>
    <lineage>
        <taxon>Bacteria</taxon>
        <taxon>Pseudomonadati</taxon>
        <taxon>Bacteroidota</taxon>
        <taxon>Cytophagia</taxon>
        <taxon>Cytophagales</taxon>
        <taxon>Splendidivirgaceae</taxon>
        <taxon>Splendidivirga</taxon>
    </lineage>
</organism>
<accession>A0ABT8KH41</accession>